<dbReference type="CDD" id="cd00038">
    <property type="entry name" value="CAP_ED"/>
    <property type="match status" value="1"/>
</dbReference>
<comment type="caution">
    <text evidence="2">The sequence shown here is derived from an EMBL/GenBank/DDBJ whole genome shotgun (WGS) entry which is preliminary data.</text>
</comment>
<dbReference type="Pfam" id="PF00027">
    <property type="entry name" value="cNMP_binding"/>
    <property type="match status" value="1"/>
</dbReference>
<dbReference type="AlphaFoldDB" id="A0A8S1NN30"/>
<accession>A0A8S1NN30</accession>
<gene>
    <name evidence="2" type="ORF">PPRIM_AZ9-3.1.T0960138</name>
</gene>
<evidence type="ECO:0000313" key="2">
    <source>
        <dbReference type="EMBL" id="CAD8094657.1"/>
    </source>
</evidence>
<dbReference type="OMA" id="ESYEHRH"/>
<evidence type="ECO:0000313" key="3">
    <source>
        <dbReference type="Proteomes" id="UP000688137"/>
    </source>
</evidence>
<organism evidence="2 3">
    <name type="scientific">Paramecium primaurelia</name>
    <dbReference type="NCBI Taxonomy" id="5886"/>
    <lineage>
        <taxon>Eukaryota</taxon>
        <taxon>Sar</taxon>
        <taxon>Alveolata</taxon>
        <taxon>Ciliophora</taxon>
        <taxon>Intramacronucleata</taxon>
        <taxon>Oligohymenophorea</taxon>
        <taxon>Peniculida</taxon>
        <taxon>Parameciidae</taxon>
        <taxon>Paramecium</taxon>
    </lineage>
</organism>
<protein>
    <recommendedName>
        <fullName evidence="1">Cyclic nucleotide-binding domain-containing protein</fullName>
    </recommendedName>
</protein>
<reference evidence="2" key="1">
    <citation type="submission" date="2021-01" db="EMBL/GenBank/DDBJ databases">
        <authorList>
            <consortium name="Genoscope - CEA"/>
            <person name="William W."/>
        </authorList>
    </citation>
    <scope>NUCLEOTIDE SEQUENCE</scope>
</reference>
<dbReference type="Proteomes" id="UP000688137">
    <property type="component" value="Unassembled WGS sequence"/>
</dbReference>
<evidence type="ECO:0000259" key="1">
    <source>
        <dbReference type="PROSITE" id="PS50042"/>
    </source>
</evidence>
<name>A0A8S1NN30_PARPR</name>
<proteinExistence type="predicted"/>
<keyword evidence="3" id="KW-1185">Reference proteome</keyword>
<dbReference type="EMBL" id="CAJJDM010000099">
    <property type="protein sequence ID" value="CAD8094657.1"/>
    <property type="molecule type" value="Genomic_DNA"/>
</dbReference>
<dbReference type="PROSITE" id="PS50042">
    <property type="entry name" value="CNMP_BINDING_3"/>
    <property type="match status" value="1"/>
</dbReference>
<dbReference type="PANTHER" id="PTHR47823:SF9">
    <property type="entry name" value="CHROMOSOME UNDETERMINED SCAFFOLD_10, WHOLE GENOME SHOTGUN SEQUENCE"/>
    <property type="match status" value="1"/>
</dbReference>
<dbReference type="PANTHER" id="PTHR47823">
    <property type="entry name" value="ION_TRANS DOMAIN-CONTAINING PROTEIN"/>
    <property type="match status" value="1"/>
</dbReference>
<feature type="domain" description="Cyclic nucleotide-binding" evidence="1">
    <location>
        <begin position="33"/>
        <end position="132"/>
    </location>
</feature>
<dbReference type="InterPro" id="IPR000595">
    <property type="entry name" value="cNMP-bd_dom"/>
</dbReference>
<sequence length="307" mass="36103">MRLHRNHQGAIQMLKTKIESYEHRHKQQILCQLFPDTPIKWIKPHLDKVIFTSYHLNQTLFSKNQKPTHVYYIIEGEVRLEETQIERRKHQNEMFASTCMAKSRTLLIISAGSLVGEIEALHEKSYQTTAKSNVHYSKILLIPETIYIDLKKQDELYQSTETQHLKDQLILKKINQLKNRLELQDVSPERDLSPQTKISREDFIVQQNKRIQKKRNFEFINLTPEAPLFYVKKIKRVAAPDDKPENRARSISAPTKAKMLSTIKSINSIDKISKPEEITRSRANTINFGEKCRPASRIFWQQIFQKL</sequence>